<dbReference type="GO" id="GO:0055085">
    <property type="term" value="P:transmembrane transport"/>
    <property type="evidence" value="ECO:0007669"/>
    <property type="project" value="InterPro"/>
</dbReference>
<dbReference type="SUPFAM" id="SSF161098">
    <property type="entry name" value="MetI-like"/>
    <property type="match status" value="1"/>
</dbReference>
<dbReference type="Gene3D" id="1.10.3720.10">
    <property type="entry name" value="MetI-like"/>
    <property type="match status" value="1"/>
</dbReference>
<evidence type="ECO:0000256" key="6">
    <source>
        <dbReference type="ARBA" id="ARBA00023136"/>
    </source>
</evidence>
<feature type="transmembrane region" description="Helical" evidence="7">
    <location>
        <begin position="136"/>
        <end position="152"/>
    </location>
</feature>
<keyword evidence="3" id="KW-1003">Cell membrane</keyword>
<sequence>MAERAHQRRTARRYPGRRRPTSRPPQARHGLRLGPKPRLPFAGAVGTLLLLGVWALASATGTLSPRTLAPPWTVPGTFWHLWTREGLAQHVAASLRLALASLAIGVAAGLVLALLSGLSRVGDALIDGPVQVNRSIPWYVLVPVAISALGIGDTMKTTMIALGVYLPVYLNTHAALRRIDARYVELAESLGLSRWTFVRAVVLPGALPGFFLGLRLATTSSWLALVIIEQINATRGLGYLMNQAQSYGQDDVVIVLVVLYTLLGLISDFLLRALERRALSWQRSLGS</sequence>
<evidence type="ECO:0000313" key="10">
    <source>
        <dbReference type="EMBL" id="MBP0459985.1"/>
    </source>
</evidence>
<dbReference type="CDD" id="cd06261">
    <property type="entry name" value="TM_PBP2"/>
    <property type="match status" value="1"/>
</dbReference>
<dbReference type="InterPro" id="IPR000515">
    <property type="entry name" value="MetI-like"/>
</dbReference>
<evidence type="ECO:0000256" key="4">
    <source>
        <dbReference type="ARBA" id="ARBA00022692"/>
    </source>
</evidence>
<feature type="domain" description="ABC transmembrane type-1" evidence="9">
    <location>
        <begin position="91"/>
        <end position="271"/>
    </location>
</feature>
<protein>
    <submittedName>
        <fullName evidence="10">ABC transporter permease</fullName>
    </submittedName>
</protein>
<gene>
    <name evidence="10" type="ORF">JFN87_21170</name>
</gene>
<feature type="region of interest" description="Disordered" evidence="8">
    <location>
        <begin position="1"/>
        <end position="35"/>
    </location>
</feature>
<comment type="caution">
    <text evidence="10">The sequence shown here is derived from an EMBL/GenBank/DDBJ whole genome shotgun (WGS) entry which is preliminary data.</text>
</comment>
<comment type="similarity">
    <text evidence="7">Belongs to the binding-protein-dependent transport system permease family.</text>
</comment>
<dbReference type="Pfam" id="PF00528">
    <property type="entry name" value="BPD_transp_1"/>
    <property type="match status" value="1"/>
</dbReference>
<comment type="subcellular location">
    <subcellularLocation>
        <location evidence="1 7">Cell membrane</location>
        <topology evidence="1 7">Multi-pass membrane protein</topology>
    </subcellularLocation>
</comment>
<evidence type="ECO:0000256" key="7">
    <source>
        <dbReference type="RuleBase" id="RU363032"/>
    </source>
</evidence>
<evidence type="ECO:0000256" key="2">
    <source>
        <dbReference type="ARBA" id="ARBA00022448"/>
    </source>
</evidence>
<dbReference type="EMBL" id="JAGIQL010000094">
    <property type="protein sequence ID" value="MBP0459985.1"/>
    <property type="molecule type" value="Genomic_DNA"/>
</dbReference>
<evidence type="ECO:0000256" key="5">
    <source>
        <dbReference type="ARBA" id="ARBA00022989"/>
    </source>
</evidence>
<keyword evidence="11" id="KW-1185">Reference proteome</keyword>
<name>A0A940RWY9_9ACTN</name>
<dbReference type="AlphaFoldDB" id="A0A940RWY9"/>
<evidence type="ECO:0000259" key="9">
    <source>
        <dbReference type="PROSITE" id="PS50928"/>
    </source>
</evidence>
<accession>A0A940RWY9</accession>
<dbReference type="PANTHER" id="PTHR30151">
    <property type="entry name" value="ALKANE SULFONATE ABC TRANSPORTER-RELATED, MEMBRANE SUBUNIT"/>
    <property type="match status" value="1"/>
</dbReference>
<feature type="transmembrane region" description="Helical" evidence="7">
    <location>
        <begin position="158"/>
        <end position="176"/>
    </location>
</feature>
<evidence type="ECO:0000256" key="8">
    <source>
        <dbReference type="SAM" id="MobiDB-lite"/>
    </source>
</evidence>
<evidence type="ECO:0000313" key="11">
    <source>
        <dbReference type="Proteomes" id="UP000670475"/>
    </source>
</evidence>
<evidence type="ECO:0000256" key="3">
    <source>
        <dbReference type="ARBA" id="ARBA00022475"/>
    </source>
</evidence>
<feature type="transmembrane region" description="Helical" evidence="7">
    <location>
        <begin position="39"/>
        <end position="57"/>
    </location>
</feature>
<keyword evidence="2 7" id="KW-0813">Transport</keyword>
<dbReference type="PROSITE" id="PS50928">
    <property type="entry name" value="ABC_TM1"/>
    <property type="match status" value="1"/>
</dbReference>
<dbReference type="InterPro" id="IPR035906">
    <property type="entry name" value="MetI-like_sf"/>
</dbReference>
<feature type="transmembrane region" description="Helical" evidence="7">
    <location>
        <begin position="97"/>
        <end position="115"/>
    </location>
</feature>
<dbReference type="Proteomes" id="UP000670475">
    <property type="component" value="Unassembled WGS sequence"/>
</dbReference>
<evidence type="ECO:0000256" key="1">
    <source>
        <dbReference type="ARBA" id="ARBA00004651"/>
    </source>
</evidence>
<keyword evidence="6 7" id="KW-0472">Membrane</keyword>
<feature type="compositionally biased region" description="Basic residues" evidence="8">
    <location>
        <begin position="1"/>
        <end position="21"/>
    </location>
</feature>
<dbReference type="GO" id="GO:0005886">
    <property type="term" value="C:plasma membrane"/>
    <property type="evidence" value="ECO:0007669"/>
    <property type="project" value="UniProtKB-SubCell"/>
</dbReference>
<proteinExistence type="inferred from homology"/>
<organism evidence="10 11">
    <name type="scientific">Streptomyces montanisoli</name>
    <dbReference type="NCBI Taxonomy" id="2798581"/>
    <lineage>
        <taxon>Bacteria</taxon>
        <taxon>Bacillati</taxon>
        <taxon>Actinomycetota</taxon>
        <taxon>Actinomycetes</taxon>
        <taxon>Kitasatosporales</taxon>
        <taxon>Streptomycetaceae</taxon>
        <taxon>Streptomyces</taxon>
    </lineage>
</organism>
<feature type="transmembrane region" description="Helical" evidence="7">
    <location>
        <begin position="197"/>
        <end position="217"/>
    </location>
</feature>
<dbReference type="PANTHER" id="PTHR30151:SF38">
    <property type="entry name" value="ALIPHATIC SULFONATES TRANSPORT PERMEASE PROTEIN SSUC-RELATED"/>
    <property type="match status" value="1"/>
</dbReference>
<keyword evidence="5 7" id="KW-1133">Transmembrane helix</keyword>
<keyword evidence="4 7" id="KW-0812">Transmembrane</keyword>
<reference evidence="10" key="1">
    <citation type="submission" date="2021-03" db="EMBL/GenBank/DDBJ databases">
        <title>Whole genome sequence of Streptomyces bomunensis MMS17-BM035.</title>
        <authorList>
            <person name="Lee J.H."/>
        </authorList>
    </citation>
    <scope>NUCLEOTIDE SEQUENCE</scope>
    <source>
        <strain evidence="10">MMS17-BM035</strain>
    </source>
</reference>
<feature type="transmembrane region" description="Helical" evidence="7">
    <location>
        <begin position="252"/>
        <end position="274"/>
    </location>
</feature>